<feature type="region of interest" description="Disordered" evidence="1">
    <location>
        <begin position="243"/>
        <end position="303"/>
    </location>
</feature>
<comment type="caution">
    <text evidence="2">The sequence shown here is derived from an EMBL/GenBank/DDBJ whole genome shotgun (WGS) entry which is preliminary data.</text>
</comment>
<feature type="region of interest" description="Disordered" evidence="1">
    <location>
        <begin position="121"/>
        <end position="160"/>
    </location>
</feature>
<dbReference type="RefSeq" id="WP_339574053.1">
    <property type="nucleotide sequence ID" value="NZ_JBBIAA010000003.1"/>
</dbReference>
<dbReference type="InterPro" id="IPR007445">
    <property type="entry name" value="PilO"/>
</dbReference>
<accession>A0ABU8RHX5</accession>
<dbReference type="Proteomes" id="UP001387100">
    <property type="component" value="Unassembled WGS sequence"/>
</dbReference>
<name>A0ABU8RHX5_9ACTN</name>
<gene>
    <name evidence="2" type="primary">pilO</name>
    <name evidence="2" type="ORF">WDZ17_05090</name>
</gene>
<sequence>MRLTRTTAWVGGTVLLTLLAATATWFLLVGPRQEEAAALREQTVATASTNDALAAQVQQLEMQLADVPATRAEVARLREQVPVDAALPDLLRQVSALAEQAGVELTGVTPTEPVVDPAAAAVPTPVPSATSTAAPADGTATDGTATDGTATDGTTTDGAAAAPAEAAAVPGVETVPVTITAEGTFPQVQELLRLVQVEMARAVLVRGVTMTAGESGTLQLSMTAEVFTLPATDADARLAELAASPPVGGGTTEAPDAVPTEGVTPVDVVAASSGTSLPTSSPTGSGAPSPQPVPTTQTTGETQ</sequence>
<organism evidence="2 3">
    <name type="scientific">Pseudokineococcus basanitobsidens</name>
    <dbReference type="NCBI Taxonomy" id="1926649"/>
    <lineage>
        <taxon>Bacteria</taxon>
        <taxon>Bacillati</taxon>
        <taxon>Actinomycetota</taxon>
        <taxon>Actinomycetes</taxon>
        <taxon>Kineosporiales</taxon>
        <taxon>Kineosporiaceae</taxon>
        <taxon>Pseudokineococcus</taxon>
    </lineage>
</organism>
<dbReference type="Gene3D" id="3.30.70.60">
    <property type="match status" value="1"/>
</dbReference>
<proteinExistence type="predicted"/>
<evidence type="ECO:0000313" key="2">
    <source>
        <dbReference type="EMBL" id="MEJ5944668.1"/>
    </source>
</evidence>
<evidence type="ECO:0000313" key="3">
    <source>
        <dbReference type="Proteomes" id="UP001387100"/>
    </source>
</evidence>
<keyword evidence="3" id="KW-1185">Reference proteome</keyword>
<reference evidence="2 3" key="1">
    <citation type="journal article" date="2017" name="Int. J. Syst. Evol. Microbiol.">
        <title>Pseudokineococcus basanitobsidens sp. nov., isolated from volcanic rock.</title>
        <authorList>
            <person name="Lee D.W."/>
            <person name="Park M.Y."/>
            <person name="Kim J.J."/>
            <person name="Kim B.S."/>
        </authorList>
    </citation>
    <scope>NUCLEOTIDE SEQUENCE [LARGE SCALE GENOMIC DNA]</scope>
    <source>
        <strain evidence="2 3">DSM 103726</strain>
    </source>
</reference>
<dbReference type="InterPro" id="IPR014717">
    <property type="entry name" value="Transl_elong_EF1B/ribsomal_bS6"/>
</dbReference>
<protein>
    <submittedName>
        <fullName evidence="2">Type 4a pilus biogenesis protein PilO</fullName>
    </submittedName>
</protein>
<feature type="compositionally biased region" description="Low complexity" evidence="1">
    <location>
        <begin position="270"/>
        <end position="303"/>
    </location>
</feature>
<evidence type="ECO:0000256" key="1">
    <source>
        <dbReference type="SAM" id="MobiDB-lite"/>
    </source>
</evidence>
<dbReference type="EMBL" id="JBBIAA010000003">
    <property type="protein sequence ID" value="MEJ5944668.1"/>
    <property type="molecule type" value="Genomic_DNA"/>
</dbReference>
<dbReference type="Pfam" id="PF04350">
    <property type="entry name" value="PilO"/>
    <property type="match status" value="1"/>
</dbReference>